<organism evidence="2 3">
    <name type="scientific">Candidatus Woesebacteria bacterium GW2011_GWB1_39_10b</name>
    <dbReference type="NCBI Taxonomy" id="1618573"/>
    <lineage>
        <taxon>Bacteria</taxon>
        <taxon>Candidatus Woeseibacteriota</taxon>
    </lineage>
</organism>
<dbReference type="PANTHER" id="PTHR42912">
    <property type="entry name" value="METHYLTRANSFERASE"/>
    <property type="match status" value="1"/>
</dbReference>
<gene>
    <name evidence="2" type="ORF">UT19_C0023G0001</name>
</gene>
<proteinExistence type="predicted"/>
<dbReference type="Pfam" id="PF08241">
    <property type="entry name" value="Methyltransf_11"/>
    <property type="match status" value="1"/>
</dbReference>
<dbReference type="EMBL" id="LBVW01000023">
    <property type="protein sequence ID" value="KKQ92976.1"/>
    <property type="molecule type" value="Genomic_DNA"/>
</dbReference>
<comment type="caution">
    <text evidence="2">The sequence shown here is derived from an EMBL/GenBank/DDBJ whole genome shotgun (WGS) entry which is preliminary data.</text>
</comment>
<dbReference type="Gene3D" id="3.40.50.150">
    <property type="entry name" value="Vaccinia Virus protein VP39"/>
    <property type="match status" value="1"/>
</dbReference>
<sequence length="241" mass="28167">MNTLNTIEEKGRLNYYDLCISNKDWDRGNLKEALNFIRQQYIAGNIRSMLEIGCGMGDIVPQLPTGLRYTGIDPVEYPISQAKKNYPNQIFVISFAENMPFDDSSFDFIFSFQTMQMIKDPRRVLNEIVRVLKPNGYILLIAPNMECPWSSSNSLKHQSRWELFTLTIKRFFDLFSRFFGKSAFRVIPETYAEATGDYDGKDNDLKYLLSTWEIVYYLKSHRFKDIGTKKSKYALMRDIDV</sequence>
<dbReference type="AlphaFoldDB" id="A0A0G0PUH3"/>
<feature type="domain" description="Methyltransferase type 11" evidence="1">
    <location>
        <begin position="50"/>
        <end position="139"/>
    </location>
</feature>
<dbReference type="Proteomes" id="UP000034932">
    <property type="component" value="Unassembled WGS sequence"/>
</dbReference>
<dbReference type="InterPro" id="IPR013216">
    <property type="entry name" value="Methyltransf_11"/>
</dbReference>
<dbReference type="InterPro" id="IPR050508">
    <property type="entry name" value="Methyltransf_Superfamily"/>
</dbReference>
<keyword evidence="2" id="KW-0489">Methyltransferase</keyword>
<keyword evidence="2" id="KW-0808">Transferase</keyword>
<protein>
    <submittedName>
        <fullName evidence="2">Methyltransferase type 11</fullName>
    </submittedName>
</protein>
<dbReference type="InterPro" id="IPR029063">
    <property type="entry name" value="SAM-dependent_MTases_sf"/>
</dbReference>
<reference evidence="2 3" key="1">
    <citation type="journal article" date="2015" name="Nature">
        <title>rRNA introns, odd ribosomes, and small enigmatic genomes across a large radiation of phyla.</title>
        <authorList>
            <person name="Brown C.T."/>
            <person name="Hug L.A."/>
            <person name="Thomas B.C."/>
            <person name="Sharon I."/>
            <person name="Castelle C.J."/>
            <person name="Singh A."/>
            <person name="Wilkins M.J."/>
            <person name="Williams K.H."/>
            <person name="Banfield J.F."/>
        </authorList>
    </citation>
    <scope>NUCLEOTIDE SEQUENCE [LARGE SCALE GENOMIC DNA]</scope>
</reference>
<feature type="non-terminal residue" evidence="2">
    <location>
        <position position="241"/>
    </location>
</feature>
<accession>A0A0G0PUH3</accession>
<dbReference type="CDD" id="cd02440">
    <property type="entry name" value="AdoMet_MTases"/>
    <property type="match status" value="1"/>
</dbReference>
<dbReference type="GO" id="GO:0008757">
    <property type="term" value="F:S-adenosylmethionine-dependent methyltransferase activity"/>
    <property type="evidence" value="ECO:0007669"/>
    <property type="project" value="InterPro"/>
</dbReference>
<dbReference type="SUPFAM" id="SSF53335">
    <property type="entry name" value="S-adenosyl-L-methionine-dependent methyltransferases"/>
    <property type="match status" value="1"/>
</dbReference>
<evidence type="ECO:0000313" key="3">
    <source>
        <dbReference type="Proteomes" id="UP000034932"/>
    </source>
</evidence>
<evidence type="ECO:0000259" key="1">
    <source>
        <dbReference type="Pfam" id="PF08241"/>
    </source>
</evidence>
<name>A0A0G0PUH3_9BACT</name>
<evidence type="ECO:0000313" key="2">
    <source>
        <dbReference type="EMBL" id="KKQ92976.1"/>
    </source>
</evidence>
<dbReference type="GO" id="GO:0032259">
    <property type="term" value="P:methylation"/>
    <property type="evidence" value="ECO:0007669"/>
    <property type="project" value="UniProtKB-KW"/>
</dbReference>
<dbReference type="STRING" id="1618573.UT19_C0023G0001"/>